<evidence type="ECO:0000256" key="1">
    <source>
        <dbReference type="ARBA" id="ARBA00022574"/>
    </source>
</evidence>
<dbReference type="PANTHER" id="PTHR46170:SF1">
    <property type="entry name" value="GATOR COMPLEX PROTEIN WDR59"/>
    <property type="match status" value="1"/>
</dbReference>
<dbReference type="GO" id="GO:0035591">
    <property type="term" value="F:signaling adaptor activity"/>
    <property type="evidence" value="ECO:0007669"/>
    <property type="project" value="TreeGrafter"/>
</dbReference>
<feature type="domain" description="WDR59/RTC1-like RING zinc finger" evidence="4">
    <location>
        <begin position="366"/>
        <end position="413"/>
    </location>
</feature>
<dbReference type="InterPro" id="IPR049566">
    <property type="entry name" value="WDR59_RTC1-like_RING_Znf"/>
</dbReference>
<feature type="non-terminal residue" evidence="5">
    <location>
        <position position="1"/>
    </location>
</feature>
<protein>
    <recommendedName>
        <fullName evidence="4">WDR59/RTC1-like RING zinc finger domain-containing protein</fullName>
    </recommendedName>
</protein>
<dbReference type="GO" id="GO:0005774">
    <property type="term" value="C:vacuolar membrane"/>
    <property type="evidence" value="ECO:0007669"/>
    <property type="project" value="TreeGrafter"/>
</dbReference>
<dbReference type="Pfam" id="PF17120">
    <property type="entry name" value="zf-RING_16"/>
    <property type="match status" value="1"/>
</dbReference>
<dbReference type="GO" id="GO:0034198">
    <property type="term" value="P:cellular response to amino acid starvation"/>
    <property type="evidence" value="ECO:0007669"/>
    <property type="project" value="TreeGrafter"/>
</dbReference>
<keyword evidence="2" id="KW-0677">Repeat</keyword>
<feature type="region of interest" description="Disordered" evidence="3">
    <location>
        <begin position="1"/>
        <end position="26"/>
    </location>
</feature>
<keyword evidence="1" id="KW-0853">WD repeat</keyword>
<evidence type="ECO:0000256" key="3">
    <source>
        <dbReference type="SAM" id="MobiDB-lite"/>
    </source>
</evidence>
<evidence type="ECO:0000259" key="4">
    <source>
        <dbReference type="Pfam" id="PF17120"/>
    </source>
</evidence>
<dbReference type="GO" id="GO:1904263">
    <property type="term" value="P:positive regulation of TORC1 signaling"/>
    <property type="evidence" value="ECO:0007669"/>
    <property type="project" value="TreeGrafter"/>
</dbReference>
<dbReference type="PANTHER" id="PTHR46170">
    <property type="entry name" value="GATOR COMPLEX PROTEIN WDR59"/>
    <property type="match status" value="1"/>
</dbReference>
<sequence length="414" mass="45283">VRRRRQKRIGMTSLASGSSEPLSGIPMSTRHLSASSQLFLMDDVFDSGAPSASASLDARIPCPRLCSAVFSWNGRLLVFNNFTKLQDVDAENFVDLPRTYYDLRSSLDLVRGSRSDGVLDVFTQADRSNAVAAVGSAETFAFEDMPGDEYFTAFYASEAARYSCDFDHVPHRESSSLSTDDDVTDSNISTCHPDDICTAIIIVDLSSKLFPFGATLAGQYSLCGSDASAICHANAAVALANNNGLHYWAWRICARICRTWRRDISVASWFRHPFGGRLADRLISSFVAINDVQMASLLSCVVSFPRTKGGFGRRKNGLCRHTLSYGEMLSRLGMLMKRAEVLTFVAGDSDTAAQSSVQFPIESGISCSICRTQVKGVVQFCTTCMHGGHRHHLHSWFQSETTCPTGCGCSCIQN</sequence>
<dbReference type="EMBL" id="HACM01011528">
    <property type="protein sequence ID" value="CRZ11970.1"/>
    <property type="molecule type" value="Transcribed_RNA"/>
</dbReference>
<evidence type="ECO:0000256" key="2">
    <source>
        <dbReference type="ARBA" id="ARBA00022737"/>
    </source>
</evidence>
<dbReference type="GO" id="GO:0035859">
    <property type="term" value="C:Seh1-associated complex"/>
    <property type="evidence" value="ECO:0007669"/>
    <property type="project" value="TreeGrafter"/>
</dbReference>
<accession>A0A0H5RCI6</accession>
<proteinExistence type="predicted"/>
<name>A0A0H5RCI6_9EUKA</name>
<organism evidence="5">
    <name type="scientific">Spongospora subterranea</name>
    <dbReference type="NCBI Taxonomy" id="70186"/>
    <lineage>
        <taxon>Eukaryota</taxon>
        <taxon>Sar</taxon>
        <taxon>Rhizaria</taxon>
        <taxon>Endomyxa</taxon>
        <taxon>Phytomyxea</taxon>
        <taxon>Plasmodiophorida</taxon>
        <taxon>Plasmodiophoridae</taxon>
        <taxon>Spongospora</taxon>
    </lineage>
</organism>
<dbReference type="AlphaFoldDB" id="A0A0H5RCI6"/>
<evidence type="ECO:0000313" key="5">
    <source>
        <dbReference type="EMBL" id="CRZ11970.1"/>
    </source>
</evidence>
<dbReference type="InterPro" id="IPR049567">
    <property type="entry name" value="WDR59-like"/>
</dbReference>
<reference evidence="5" key="1">
    <citation type="submission" date="2015-04" db="EMBL/GenBank/DDBJ databases">
        <title>The genome sequence of the plant pathogenic Rhizarian Plasmodiophora brassicae reveals insights in its biotrophic life cycle and the origin of chitin synthesis.</title>
        <authorList>
            <person name="Schwelm A."/>
            <person name="Fogelqvist J."/>
            <person name="Knaust A."/>
            <person name="Julke S."/>
            <person name="Lilja T."/>
            <person name="Dhandapani V."/>
            <person name="Bonilla-Rosso G."/>
            <person name="Karlsson M."/>
            <person name="Shevchenko A."/>
            <person name="Choi S.R."/>
            <person name="Kim H.G."/>
            <person name="Park J.Y."/>
            <person name="Lim Y.P."/>
            <person name="Ludwig-Muller J."/>
            <person name="Dixelius C."/>
        </authorList>
    </citation>
    <scope>NUCLEOTIDE SEQUENCE</scope>
    <source>
        <tissue evidence="5">Potato root galls</tissue>
    </source>
</reference>